<feature type="compositionally biased region" description="Basic and acidic residues" evidence="1">
    <location>
        <begin position="52"/>
        <end position="64"/>
    </location>
</feature>
<gene>
    <name evidence="2" type="ORF">EXIGLDRAFT_336249</name>
</gene>
<name>A0A165CLH8_EXIGL</name>
<dbReference type="EMBL" id="KV426308">
    <property type="protein sequence ID" value="KZV82688.1"/>
    <property type="molecule type" value="Genomic_DNA"/>
</dbReference>
<accession>A0A165CLH8</accession>
<evidence type="ECO:0000313" key="2">
    <source>
        <dbReference type="EMBL" id="KZV82688.1"/>
    </source>
</evidence>
<protein>
    <submittedName>
        <fullName evidence="2">Uncharacterized protein</fullName>
    </submittedName>
</protein>
<sequence length="87" mass="9918">MVLFVRSSTTVPVREVRNPSVREQRKFIQWIPFLLALCSRSSGRRCYGLAGEQHEASSGHEPPRNRPRHTPFSAQLCSQLIFVKPNA</sequence>
<organism evidence="2 3">
    <name type="scientific">Exidia glandulosa HHB12029</name>
    <dbReference type="NCBI Taxonomy" id="1314781"/>
    <lineage>
        <taxon>Eukaryota</taxon>
        <taxon>Fungi</taxon>
        <taxon>Dikarya</taxon>
        <taxon>Basidiomycota</taxon>
        <taxon>Agaricomycotina</taxon>
        <taxon>Agaricomycetes</taxon>
        <taxon>Auriculariales</taxon>
        <taxon>Exidiaceae</taxon>
        <taxon>Exidia</taxon>
    </lineage>
</organism>
<keyword evidence="3" id="KW-1185">Reference proteome</keyword>
<evidence type="ECO:0000313" key="3">
    <source>
        <dbReference type="Proteomes" id="UP000077266"/>
    </source>
</evidence>
<reference evidence="2 3" key="1">
    <citation type="journal article" date="2016" name="Mol. Biol. Evol.">
        <title>Comparative Genomics of Early-Diverging Mushroom-Forming Fungi Provides Insights into the Origins of Lignocellulose Decay Capabilities.</title>
        <authorList>
            <person name="Nagy L.G."/>
            <person name="Riley R."/>
            <person name="Tritt A."/>
            <person name="Adam C."/>
            <person name="Daum C."/>
            <person name="Floudas D."/>
            <person name="Sun H."/>
            <person name="Yadav J.S."/>
            <person name="Pangilinan J."/>
            <person name="Larsson K.H."/>
            <person name="Matsuura K."/>
            <person name="Barry K."/>
            <person name="Labutti K."/>
            <person name="Kuo R."/>
            <person name="Ohm R.A."/>
            <person name="Bhattacharya S.S."/>
            <person name="Shirouzu T."/>
            <person name="Yoshinaga Y."/>
            <person name="Martin F.M."/>
            <person name="Grigoriev I.V."/>
            <person name="Hibbett D.S."/>
        </authorList>
    </citation>
    <scope>NUCLEOTIDE SEQUENCE [LARGE SCALE GENOMIC DNA]</scope>
    <source>
        <strain evidence="2 3">HHB12029</strain>
    </source>
</reference>
<feature type="region of interest" description="Disordered" evidence="1">
    <location>
        <begin position="50"/>
        <end position="72"/>
    </location>
</feature>
<evidence type="ECO:0000256" key="1">
    <source>
        <dbReference type="SAM" id="MobiDB-lite"/>
    </source>
</evidence>
<dbReference type="Proteomes" id="UP000077266">
    <property type="component" value="Unassembled WGS sequence"/>
</dbReference>
<dbReference type="AlphaFoldDB" id="A0A165CLH8"/>
<dbReference type="InParanoid" id="A0A165CLH8"/>
<proteinExistence type="predicted"/>